<dbReference type="Proteomes" id="UP000054350">
    <property type="component" value="Unassembled WGS sequence"/>
</dbReference>
<evidence type="ECO:0000256" key="1">
    <source>
        <dbReference type="SAM" id="Phobius"/>
    </source>
</evidence>
<dbReference type="InterPro" id="IPR046714">
    <property type="entry name" value="DUF6787"/>
</dbReference>
<keyword evidence="1" id="KW-0812">Transmembrane</keyword>
<protein>
    <recommendedName>
        <fullName evidence="2">DUF6787 domain-containing protein</fullName>
    </recommendedName>
</protein>
<keyword evidence="1" id="KW-1133">Transmembrane helix</keyword>
<sequence length="169" mass="17893">MSALRARTGAFSALFRRTMSTSPTPTPPSAATPTTYPRWMYGLARFANGKKPGEAGFWTEVSIVFGVFAVTGSSSMMVVRKGINKALGTEGSLRDGPNSWRAAYLVCGLPMYSLILLTLGTLSGRGAYFRTVLHRMYGRILPRSIADKLAPAAVRPPASAGAATGAKSS</sequence>
<dbReference type="AlphaFoldDB" id="A0A0L0TDZ6"/>
<dbReference type="VEuPathDB" id="FungiDB:AMAG_17140"/>
<accession>A0A0L0TDZ6</accession>
<name>A0A0L0TDZ6_ALLM3</name>
<proteinExistence type="predicted"/>
<dbReference type="Pfam" id="PF20584">
    <property type="entry name" value="DUF6787"/>
    <property type="match status" value="1"/>
</dbReference>
<evidence type="ECO:0000313" key="3">
    <source>
        <dbReference type="EMBL" id="KNE72901.1"/>
    </source>
</evidence>
<reference evidence="4" key="2">
    <citation type="submission" date="2009-11" db="EMBL/GenBank/DDBJ databases">
        <title>The Genome Sequence of Allomyces macrogynus strain ATCC 38327.</title>
        <authorList>
            <consortium name="The Broad Institute Genome Sequencing Platform"/>
            <person name="Russ C."/>
            <person name="Cuomo C."/>
            <person name="Shea T."/>
            <person name="Young S.K."/>
            <person name="Zeng Q."/>
            <person name="Koehrsen M."/>
            <person name="Haas B."/>
            <person name="Borodovsky M."/>
            <person name="Guigo R."/>
            <person name="Alvarado L."/>
            <person name="Berlin A."/>
            <person name="Borenstein D."/>
            <person name="Chen Z."/>
            <person name="Engels R."/>
            <person name="Freedman E."/>
            <person name="Gellesch M."/>
            <person name="Goldberg J."/>
            <person name="Griggs A."/>
            <person name="Gujja S."/>
            <person name="Heiman D."/>
            <person name="Hepburn T."/>
            <person name="Howarth C."/>
            <person name="Jen D."/>
            <person name="Larson L."/>
            <person name="Lewis B."/>
            <person name="Mehta T."/>
            <person name="Park D."/>
            <person name="Pearson M."/>
            <person name="Roberts A."/>
            <person name="Saif S."/>
            <person name="Shenoy N."/>
            <person name="Sisk P."/>
            <person name="Stolte C."/>
            <person name="Sykes S."/>
            <person name="Walk T."/>
            <person name="White J."/>
            <person name="Yandava C."/>
            <person name="Burger G."/>
            <person name="Gray M.W."/>
            <person name="Holland P.W.H."/>
            <person name="King N."/>
            <person name="Lang F.B.F."/>
            <person name="Roger A.J."/>
            <person name="Ruiz-Trillo I."/>
            <person name="Lander E."/>
            <person name="Nusbaum C."/>
        </authorList>
    </citation>
    <scope>NUCLEOTIDE SEQUENCE [LARGE SCALE GENOMIC DNA]</scope>
    <source>
        <strain evidence="4">ATCC 38327</strain>
    </source>
</reference>
<feature type="transmembrane region" description="Helical" evidence="1">
    <location>
        <begin position="57"/>
        <end position="79"/>
    </location>
</feature>
<keyword evidence="4" id="KW-1185">Reference proteome</keyword>
<evidence type="ECO:0000259" key="2">
    <source>
        <dbReference type="Pfam" id="PF20584"/>
    </source>
</evidence>
<organism evidence="3 4">
    <name type="scientific">Allomyces macrogynus (strain ATCC 38327)</name>
    <name type="common">Allomyces javanicus var. macrogynus</name>
    <dbReference type="NCBI Taxonomy" id="578462"/>
    <lineage>
        <taxon>Eukaryota</taxon>
        <taxon>Fungi</taxon>
        <taxon>Fungi incertae sedis</taxon>
        <taxon>Blastocladiomycota</taxon>
        <taxon>Blastocladiomycetes</taxon>
        <taxon>Blastocladiales</taxon>
        <taxon>Blastocladiaceae</taxon>
        <taxon>Allomyces</taxon>
    </lineage>
</organism>
<feature type="domain" description="DUF6787" evidence="2">
    <location>
        <begin position="63"/>
        <end position="140"/>
    </location>
</feature>
<dbReference type="EMBL" id="GG745385">
    <property type="protein sequence ID" value="KNE72901.1"/>
    <property type="molecule type" value="Genomic_DNA"/>
</dbReference>
<dbReference type="OrthoDB" id="270912at2759"/>
<gene>
    <name evidence="3" type="ORF">AMAG_17140</name>
</gene>
<evidence type="ECO:0000313" key="4">
    <source>
        <dbReference type="Proteomes" id="UP000054350"/>
    </source>
</evidence>
<feature type="transmembrane region" description="Helical" evidence="1">
    <location>
        <begin position="100"/>
        <end position="122"/>
    </location>
</feature>
<reference evidence="3 4" key="1">
    <citation type="submission" date="2009-11" db="EMBL/GenBank/DDBJ databases">
        <title>Annotation of Allomyces macrogynus ATCC 38327.</title>
        <authorList>
            <consortium name="The Broad Institute Genome Sequencing Platform"/>
            <person name="Russ C."/>
            <person name="Cuomo C."/>
            <person name="Burger G."/>
            <person name="Gray M.W."/>
            <person name="Holland P.W.H."/>
            <person name="King N."/>
            <person name="Lang F.B.F."/>
            <person name="Roger A.J."/>
            <person name="Ruiz-Trillo I."/>
            <person name="Young S.K."/>
            <person name="Zeng Q."/>
            <person name="Gargeya S."/>
            <person name="Fitzgerald M."/>
            <person name="Haas B."/>
            <person name="Abouelleil A."/>
            <person name="Alvarado L."/>
            <person name="Arachchi H.M."/>
            <person name="Berlin A."/>
            <person name="Chapman S.B."/>
            <person name="Gearin G."/>
            <person name="Goldberg J."/>
            <person name="Griggs A."/>
            <person name="Gujja S."/>
            <person name="Hansen M."/>
            <person name="Heiman D."/>
            <person name="Howarth C."/>
            <person name="Larimer J."/>
            <person name="Lui A."/>
            <person name="MacDonald P.J.P."/>
            <person name="McCowen C."/>
            <person name="Montmayeur A."/>
            <person name="Murphy C."/>
            <person name="Neiman D."/>
            <person name="Pearson M."/>
            <person name="Priest M."/>
            <person name="Roberts A."/>
            <person name="Saif S."/>
            <person name="Shea T."/>
            <person name="Sisk P."/>
            <person name="Stolte C."/>
            <person name="Sykes S."/>
            <person name="Wortman J."/>
            <person name="Nusbaum C."/>
            <person name="Birren B."/>
        </authorList>
    </citation>
    <scope>NUCLEOTIDE SEQUENCE [LARGE SCALE GENOMIC DNA]</scope>
    <source>
        <strain evidence="3 4">ATCC 38327</strain>
    </source>
</reference>
<keyword evidence="1" id="KW-0472">Membrane</keyword>
<dbReference type="eggNOG" id="ENOG502S8S9">
    <property type="taxonomic scope" value="Eukaryota"/>
</dbReference>